<dbReference type="GO" id="GO:0003677">
    <property type="term" value="F:DNA binding"/>
    <property type="evidence" value="ECO:0007669"/>
    <property type="project" value="InterPro"/>
</dbReference>
<keyword evidence="2" id="KW-0539">Nucleus</keyword>
<protein>
    <submittedName>
        <fullName evidence="4">Uncharacterized protein</fullName>
    </submittedName>
</protein>
<keyword evidence="5" id="KW-1185">Reference proteome</keyword>
<dbReference type="Proteomes" id="UP001237642">
    <property type="component" value="Unassembled WGS sequence"/>
</dbReference>
<organism evidence="4 5">
    <name type="scientific">Heracleum sosnowskyi</name>
    <dbReference type="NCBI Taxonomy" id="360622"/>
    <lineage>
        <taxon>Eukaryota</taxon>
        <taxon>Viridiplantae</taxon>
        <taxon>Streptophyta</taxon>
        <taxon>Embryophyta</taxon>
        <taxon>Tracheophyta</taxon>
        <taxon>Spermatophyta</taxon>
        <taxon>Magnoliopsida</taxon>
        <taxon>eudicotyledons</taxon>
        <taxon>Gunneridae</taxon>
        <taxon>Pentapetalae</taxon>
        <taxon>asterids</taxon>
        <taxon>campanulids</taxon>
        <taxon>Apiales</taxon>
        <taxon>Apiaceae</taxon>
        <taxon>Apioideae</taxon>
        <taxon>apioid superclade</taxon>
        <taxon>Tordylieae</taxon>
        <taxon>Tordyliinae</taxon>
        <taxon>Heracleum</taxon>
    </lineage>
</organism>
<evidence type="ECO:0000313" key="4">
    <source>
        <dbReference type="EMBL" id="KAK1395077.1"/>
    </source>
</evidence>
<dbReference type="GO" id="GO:0006355">
    <property type="term" value="P:regulation of DNA-templated transcription"/>
    <property type="evidence" value="ECO:0007669"/>
    <property type="project" value="InterPro"/>
</dbReference>
<comment type="caution">
    <text evidence="4">The sequence shown here is derived from an EMBL/GenBank/DDBJ whole genome shotgun (WGS) entry which is preliminary data.</text>
</comment>
<sequence length="132" mass="14437">MNLNGWRSFGTTPNIIDFISVTKTDSQSGVVMDSVMDTGNDNVKGTIRKRGRPRKAETAVDVTVSSDKVLDAITSVPRNRISDDGTFALIAAEQTPPKRGRGRPRKFQATSNVFSQSKIVNQGSHTKRSTKK</sequence>
<dbReference type="AlphaFoldDB" id="A0AAD8IZU6"/>
<reference evidence="4" key="2">
    <citation type="submission" date="2023-05" db="EMBL/GenBank/DDBJ databases">
        <authorList>
            <person name="Schelkunov M.I."/>
        </authorList>
    </citation>
    <scope>NUCLEOTIDE SEQUENCE</scope>
    <source>
        <strain evidence="4">Hsosn_3</strain>
        <tissue evidence="4">Leaf</tissue>
    </source>
</reference>
<reference evidence="4" key="1">
    <citation type="submission" date="2023-02" db="EMBL/GenBank/DDBJ databases">
        <title>Genome of toxic invasive species Heracleum sosnowskyi carries increased number of genes despite the absence of recent whole-genome duplications.</title>
        <authorList>
            <person name="Schelkunov M."/>
            <person name="Shtratnikova V."/>
            <person name="Makarenko M."/>
            <person name="Klepikova A."/>
            <person name="Omelchenko D."/>
            <person name="Novikova G."/>
            <person name="Obukhova E."/>
            <person name="Bogdanov V."/>
            <person name="Penin A."/>
            <person name="Logacheva M."/>
        </authorList>
    </citation>
    <scope>NUCLEOTIDE SEQUENCE</scope>
    <source>
        <strain evidence="4">Hsosn_3</strain>
        <tissue evidence="4">Leaf</tissue>
    </source>
</reference>
<evidence type="ECO:0000313" key="5">
    <source>
        <dbReference type="Proteomes" id="UP001237642"/>
    </source>
</evidence>
<evidence type="ECO:0000256" key="1">
    <source>
        <dbReference type="ARBA" id="ARBA00004123"/>
    </source>
</evidence>
<evidence type="ECO:0000256" key="2">
    <source>
        <dbReference type="ARBA" id="ARBA00023242"/>
    </source>
</evidence>
<dbReference type="SMART" id="SM00384">
    <property type="entry name" value="AT_hook"/>
    <property type="match status" value="2"/>
</dbReference>
<dbReference type="PROSITE" id="PS00354">
    <property type="entry name" value="HMGI_Y"/>
    <property type="match status" value="1"/>
</dbReference>
<dbReference type="Pfam" id="PF02178">
    <property type="entry name" value="AT_hook"/>
    <property type="match status" value="2"/>
</dbReference>
<proteinExistence type="predicted"/>
<name>A0AAD8IZU6_9APIA</name>
<evidence type="ECO:0000256" key="3">
    <source>
        <dbReference type="SAM" id="MobiDB-lite"/>
    </source>
</evidence>
<feature type="compositionally biased region" description="Polar residues" evidence="3">
    <location>
        <begin position="108"/>
        <end position="124"/>
    </location>
</feature>
<accession>A0AAD8IZU6</accession>
<dbReference type="InterPro" id="IPR017956">
    <property type="entry name" value="AT_hook_DNA-bd_motif"/>
</dbReference>
<dbReference type="GO" id="GO:0005634">
    <property type="term" value="C:nucleus"/>
    <property type="evidence" value="ECO:0007669"/>
    <property type="project" value="UniProtKB-SubCell"/>
</dbReference>
<gene>
    <name evidence="4" type="ORF">POM88_014133</name>
</gene>
<dbReference type="InterPro" id="IPR000637">
    <property type="entry name" value="HMGI/Y_DNA-bd_CS"/>
</dbReference>
<feature type="region of interest" description="Disordered" evidence="3">
    <location>
        <begin position="94"/>
        <end position="132"/>
    </location>
</feature>
<comment type="subcellular location">
    <subcellularLocation>
        <location evidence="1">Nucleus</location>
    </subcellularLocation>
</comment>
<dbReference type="EMBL" id="JAUIZM010000003">
    <property type="protein sequence ID" value="KAK1395077.1"/>
    <property type="molecule type" value="Genomic_DNA"/>
</dbReference>